<reference evidence="1 2" key="1">
    <citation type="submission" date="2019-04" db="EMBL/GenBank/DDBJ databases">
        <title>Draft genome sequence of Pseudomonas sp. M7D1 isolated from rhizosphere of plant the flowery desert.</title>
        <authorList>
            <person name="Poblete-Morales M."/>
            <person name="Plaza N."/>
            <person name="Corsini G."/>
            <person name="Silva E."/>
        </authorList>
    </citation>
    <scope>NUCLEOTIDE SEQUENCE [LARGE SCALE GENOMIC DNA]</scope>
    <source>
        <strain evidence="1 2">M7D1</strain>
    </source>
</reference>
<dbReference type="EMBL" id="SSBS01000002">
    <property type="protein sequence ID" value="THF34296.1"/>
    <property type="molecule type" value="Genomic_DNA"/>
</dbReference>
<comment type="caution">
    <text evidence="1">The sequence shown here is derived from an EMBL/GenBank/DDBJ whole genome shotgun (WGS) entry which is preliminary data.</text>
</comment>
<sequence>MGPGPLSARFDVDRAGPFASRLAPTLECVHQTLWERACSRRGRNCHPINLLLTGDQKIAAFGSPYRGSHSNREAAKTRDLALLHKMPLVAAPHDGLK</sequence>
<protein>
    <submittedName>
        <fullName evidence="1">Uncharacterized protein</fullName>
    </submittedName>
</protein>
<evidence type="ECO:0000313" key="2">
    <source>
        <dbReference type="Proteomes" id="UP000310574"/>
    </source>
</evidence>
<evidence type="ECO:0000313" key="1">
    <source>
        <dbReference type="EMBL" id="THF34296.1"/>
    </source>
</evidence>
<dbReference type="AlphaFoldDB" id="A0AAQ2DEA7"/>
<proteinExistence type="predicted"/>
<name>A0AAQ2DEA7_9PSED</name>
<dbReference type="Proteomes" id="UP000310574">
    <property type="component" value="Unassembled WGS sequence"/>
</dbReference>
<accession>A0AAQ2DEA7</accession>
<organism evidence="1 2">
    <name type="scientific">Pseudomonas atacamensis</name>
    <dbReference type="NCBI Taxonomy" id="2565368"/>
    <lineage>
        <taxon>Bacteria</taxon>
        <taxon>Pseudomonadati</taxon>
        <taxon>Pseudomonadota</taxon>
        <taxon>Gammaproteobacteria</taxon>
        <taxon>Pseudomonadales</taxon>
        <taxon>Pseudomonadaceae</taxon>
        <taxon>Pseudomonas</taxon>
    </lineage>
</organism>
<gene>
    <name evidence="1" type="ORF">E5170_08480</name>
</gene>